<dbReference type="GO" id="GO:0016757">
    <property type="term" value="F:glycosyltransferase activity"/>
    <property type="evidence" value="ECO:0007669"/>
    <property type="project" value="InterPro"/>
</dbReference>
<evidence type="ECO:0000313" key="4">
    <source>
        <dbReference type="EMBL" id="PWG62028.1"/>
    </source>
</evidence>
<accession>A0A2U2MYY3</accession>
<dbReference type="Pfam" id="PF13439">
    <property type="entry name" value="Glyco_transf_4"/>
    <property type="match status" value="1"/>
</dbReference>
<feature type="domain" description="Glycosyl transferase family 1" evidence="2">
    <location>
        <begin position="211"/>
        <end position="321"/>
    </location>
</feature>
<comment type="caution">
    <text evidence="4">The sequence shown here is derived from an EMBL/GenBank/DDBJ whole genome shotgun (WGS) entry which is preliminary data.</text>
</comment>
<keyword evidence="4" id="KW-0808">Transferase</keyword>
<evidence type="ECO:0000256" key="1">
    <source>
        <dbReference type="SAM" id="MobiDB-lite"/>
    </source>
</evidence>
<keyword evidence="5" id="KW-1185">Reference proteome</keyword>
<sequence>MRSRPIGSRPVHRSPRGTTMASPSSRLPLRVAIVSDAAPERNGVGTYYRDLAAHLEPRVQALTLLCPGSGQPLPHWLEMPLPGDATQRLGLPSPRRLQQRLAAFAPDVIIVATPGPYGLLGARAARRLGARLLFGLHTHYEALTGLYWGRVLAPLNRWWLAGTNRRLFRQADAVITNAPGMHRLAQELGARRAHLLGTPLPRPFLERPPAALQSPPRSVLFVGRLAAEKRVHAVIEAAERLPGLQFRIAGDGPERPWVDAAAARLPNLEALGWLDRDAILDALDSSDLLVLPSVVEAFGTVALEALARGRITLAARGCGILDWPELARGLHRIGAGENVADALARVTALDPAVLAHKAGQGRAAVLACAESGITPWLDVLAGQAAGERRHA</sequence>
<feature type="compositionally biased region" description="Polar residues" evidence="1">
    <location>
        <begin position="16"/>
        <end position="25"/>
    </location>
</feature>
<protein>
    <submittedName>
        <fullName evidence="4">Glycosyl transferase family 1</fullName>
    </submittedName>
</protein>
<evidence type="ECO:0000259" key="3">
    <source>
        <dbReference type="Pfam" id="PF13439"/>
    </source>
</evidence>
<dbReference type="EMBL" id="QFFI01000023">
    <property type="protein sequence ID" value="PWG62028.1"/>
    <property type="molecule type" value="Genomic_DNA"/>
</dbReference>
<feature type="region of interest" description="Disordered" evidence="1">
    <location>
        <begin position="1"/>
        <end position="25"/>
    </location>
</feature>
<evidence type="ECO:0000259" key="2">
    <source>
        <dbReference type="Pfam" id="PF00534"/>
    </source>
</evidence>
<dbReference type="Proteomes" id="UP000245474">
    <property type="component" value="Unassembled WGS sequence"/>
</dbReference>
<reference evidence="4 5" key="1">
    <citation type="submission" date="2018-05" db="EMBL/GenBank/DDBJ databases">
        <title>Spiribacter halobius sp. nov., a moderately halophilic bacterium isolated from marine solar saltern.</title>
        <authorList>
            <person name="Zheng W.-S."/>
            <person name="Lu D.-C."/>
            <person name="Du Z.-J."/>
        </authorList>
    </citation>
    <scope>NUCLEOTIDE SEQUENCE [LARGE SCALE GENOMIC DNA]</scope>
    <source>
        <strain evidence="4 5">E85</strain>
    </source>
</reference>
<dbReference type="PANTHER" id="PTHR45947">
    <property type="entry name" value="SULFOQUINOVOSYL TRANSFERASE SQD2"/>
    <property type="match status" value="1"/>
</dbReference>
<proteinExistence type="predicted"/>
<dbReference type="InterPro" id="IPR028098">
    <property type="entry name" value="Glyco_trans_4-like_N"/>
</dbReference>
<organism evidence="4 5">
    <name type="scientific">Sediminicurvatus halobius</name>
    <dbReference type="NCBI Taxonomy" id="2182432"/>
    <lineage>
        <taxon>Bacteria</taxon>
        <taxon>Pseudomonadati</taxon>
        <taxon>Pseudomonadota</taxon>
        <taxon>Gammaproteobacteria</taxon>
        <taxon>Chromatiales</taxon>
        <taxon>Ectothiorhodospiraceae</taxon>
        <taxon>Sediminicurvatus</taxon>
    </lineage>
</organism>
<dbReference type="AlphaFoldDB" id="A0A2U2MYY3"/>
<dbReference type="Pfam" id="PF00534">
    <property type="entry name" value="Glycos_transf_1"/>
    <property type="match status" value="1"/>
</dbReference>
<gene>
    <name evidence="4" type="ORF">DEM34_13665</name>
</gene>
<feature type="domain" description="Glycosyltransferase subfamily 4-like N-terminal" evidence="3">
    <location>
        <begin position="42"/>
        <end position="192"/>
    </location>
</feature>
<name>A0A2U2MYY3_9GAMM</name>
<dbReference type="InterPro" id="IPR001296">
    <property type="entry name" value="Glyco_trans_1"/>
</dbReference>
<dbReference type="PANTHER" id="PTHR45947:SF3">
    <property type="entry name" value="SULFOQUINOVOSYL TRANSFERASE SQD2"/>
    <property type="match status" value="1"/>
</dbReference>
<dbReference type="SUPFAM" id="SSF53756">
    <property type="entry name" value="UDP-Glycosyltransferase/glycogen phosphorylase"/>
    <property type="match status" value="1"/>
</dbReference>
<dbReference type="Gene3D" id="3.40.50.2000">
    <property type="entry name" value="Glycogen Phosphorylase B"/>
    <property type="match status" value="2"/>
</dbReference>
<dbReference type="InterPro" id="IPR050194">
    <property type="entry name" value="Glycosyltransferase_grp1"/>
</dbReference>
<evidence type="ECO:0000313" key="5">
    <source>
        <dbReference type="Proteomes" id="UP000245474"/>
    </source>
</evidence>